<keyword evidence="3" id="KW-1133">Transmembrane helix</keyword>
<evidence type="ECO:0000313" key="6">
    <source>
        <dbReference type="Proteomes" id="UP000887568"/>
    </source>
</evidence>
<feature type="transmembrane region" description="Helical" evidence="3">
    <location>
        <begin position="64"/>
        <end position="85"/>
    </location>
</feature>
<feature type="transmembrane region" description="Helical" evidence="3">
    <location>
        <begin position="863"/>
        <end position="891"/>
    </location>
</feature>
<feature type="transmembrane region" description="Helical" evidence="3">
    <location>
        <begin position="556"/>
        <end position="577"/>
    </location>
</feature>
<feature type="transmembrane region" description="Helical" evidence="3">
    <location>
        <begin position="444"/>
        <end position="464"/>
    </location>
</feature>
<feature type="transmembrane region" description="Helical" evidence="3">
    <location>
        <begin position="287"/>
        <end position="309"/>
    </location>
</feature>
<dbReference type="Gene3D" id="1.20.1250.20">
    <property type="entry name" value="MFS general substrate transporter like domains"/>
    <property type="match status" value="2"/>
</dbReference>
<feature type="transmembrane region" description="Helical" evidence="3">
    <location>
        <begin position="348"/>
        <end position="369"/>
    </location>
</feature>
<dbReference type="InterPro" id="IPR011701">
    <property type="entry name" value="MFS"/>
</dbReference>
<proteinExistence type="predicted"/>
<dbReference type="Proteomes" id="UP000887568">
    <property type="component" value="Unplaced"/>
</dbReference>
<feature type="transmembrane region" description="Helical" evidence="3">
    <location>
        <begin position="805"/>
        <end position="826"/>
    </location>
</feature>
<feature type="transmembrane region" description="Helical" evidence="3">
    <location>
        <begin position="644"/>
        <end position="661"/>
    </location>
</feature>
<feature type="domain" description="Major facilitator superfamily (MFS) profile" evidence="4">
    <location>
        <begin position="24"/>
        <end position="466"/>
    </location>
</feature>
<sequence>MSSTLRTRRGAETQPDDPREGGWGIVVVIAAHLSFAIQNGLLRSPGVLYLSWKEDFSTNDRETAAVQSVFSSVSCFSGLLGGILTERFGCRVTGIVGGVLTFLGHLCTYWVTDIYQLYITASIIGIGIGIASNPVVVVVAMYFKRKYKLAHAVAISGEGTGIMAAPPLFQMVLQSFGWRGTFVIASAVAANIVTFSALFRPNGTKQKSKGGPHSSQQNLAKGEQNSDDNSGHSGGLGQAAEHGETPNSNMGNVSLVLDTKNANPILRLLKRLAVRFGFHLFVKSYRFVLLCAIQLQFNITYIGFVLYLVPRAQSVGVAPSSAVILLSIFGIGNLLGRLGSGLLVSWKISAEHVSAITMVIAGVSLLIMISERFSLFAIASFLYGFVSGVYFAIGFVLIRQCVGVRKLAVGVGFSQIFLGIGAVTGPVVAGWILDLTDDSYQTVYYVESAICFICAVQMLLLPLLRRIEPGIEISPTDSSDCKNVLNSRSNMPRASNVRNRHAAEAQPDVPREGGWSIVVVIAAHLSLAIQTGLMRCGGVLYLSWKDDFEINDKETAAVQSILSSVGSFSGLLGGVLTKRFGCRVSEMVGGMLTFIGLLCSYWVTDIYQLYITISIVGVGNGICYNSALVAVAMHFKRKYKTAHAVASAGNGTGLMLVPPLLQLLVERYGWRGAFLIVSAIAANCVAFGALFRANRTWRNSMSRPASNDDQASNGDSCHDDDVHELEPMHLELETTLNHQTAEVSLTTDTKNPNAVVNLLKKLAVSLGFHLFVKSYRFALMCFIEIQYVTAYMGFIVYLVPRAQSVGVAPYSAAILLSIVGIGSLLGRLGNGLLVSWKISVEHVTAISMVISGVSLLLMNLESYYILAIASFLYGFASGFCFAIVVVLVRYFVGVRNLAIGLGLYQILVGVGSLIGPVFAGWILDMTAGAGSYPTVFYVGSAICFICAVQMLLLPLLRRVEPGIDICPTDV</sequence>
<feature type="transmembrane region" description="Helical" evidence="3">
    <location>
        <begin position="777"/>
        <end position="799"/>
    </location>
</feature>
<feature type="transmembrane region" description="Helical" evidence="3">
    <location>
        <begin position="609"/>
        <end position="632"/>
    </location>
</feature>
<feature type="transmembrane region" description="Helical" evidence="3">
    <location>
        <begin position="935"/>
        <end position="956"/>
    </location>
</feature>
<keyword evidence="3" id="KW-0812">Transmembrane</keyword>
<keyword evidence="6" id="KW-1185">Reference proteome</keyword>
<dbReference type="InterPro" id="IPR050327">
    <property type="entry name" value="Proton-linked_MCT"/>
</dbReference>
<dbReference type="InterPro" id="IPR036259">
    <property type="entry name" value="MFS_trans_sf"/>
</dbReference>
<dbReference type="PANTHER" id="PTHR11360:SF284">
    <property type="entry name" value="EG:103B4.3 PROTEIN-RELATED"/>
    <property type="match status" value="1"/>
</dbReference>
<dbReference type="AlphaFoldDB" id="A0A914B5X3"/>
<keyword evidence="3" id="KW-0472">Membrane</keyword>
<feature type="transmembrane region" description="Helical" evidence="3">
    <location>
        <begin position="407"/>
        <end position="432"/>
    </location>
</feature>
<dbReference type="InterPro" id="IPR020846">
    <property type="entry name" value="MFS_dom"/>
</dbReference>
<feature type="transmembrane region" description="Helical" evidence="3">
    <location>
        <begin position="92"/>
        <end position="111"/>
    </location>
</feature>
<dbReference type="PANTHER" id="PTHR11360">
    <property type="entry name" value="MONOCARBOXYLATE TRANSPORTER"/>
    <property type="match status" value="1"/>
</dbReference>
<feature type="transmembrane region" description="Helical" evidence="3">
    <location>
        <begin position="21"/>
        <end position="44"/>
    </location>
</feature>
<dbReference type="OrthoDB" id="6499973at2759"/>
<evidence type="ECO:0000259" key="4">
    <source>
        <dbReference type="PROSITE" id="PS50850"/>
    </source>
</evidence>
<feature type="transmembrane region" description="Helical" evidence="3">
    <location>
        <begin position="117"/>
        <end position="142"/>
    </location>
</feature>
<reference evidence="5" key="1">
    <citation type="submission" date="2022-11" db="UniProtKB">
        <authorList>
            <consortium name="EnsemblMetazoa"/>
        </authorList>
    </citation>
    <scope>IDENTIFICATION</scope>
</reference>
<feature type="transmembrane region" description="Helical" evidence="3">
    <location>
        <begin position="517"/>
        <end position="544"/>
    </location>
</feature>
<evidence type="ECO:0000256" key="2">
    <source>
        <dbReference type="SAM" id="MobiDB-lite"/>
    </source>
</evidence>
<feature type="transmembrane region" description="Helical" evidence="3">
    <location>
        <begin position="673"/>
        <end position="693"/>
    </location>
</feature>
<dbReference type="Pfam" id="PF07690">
    <property type="entry name" value="MFS_1"/>
    <property type="match status" value="2"/>
</dbReference>
<feature type="transmembrane region" description="Helical" evidence="3">
    <location>
        <begin position="375"/>
        <end position="398"/>
    </location>
</feature>
<feature type="transmembrane region" description="Helical" evidence="3">
    <location>
        <begin position="584"/>
        <end position="603"/>
    </location>
</feature>
<comment type="subcellular location">
    <subcellularLocation>
        <location evidence="1">Membrane</location>
        <topology evidence="1">Multi-pass membrane protein</topology>
    </subcellularLocation>
</comment>
<dbReference type="PROSITE" id="PS50850">
    <property type="entry name" value="MFS"/>
    <property type="match status" value="2"/>
</dbReference>
<organism evidence="5 6">
    <name type="scientific">Patiria miniata</name>
    <name type="common">Bat star</name>
    <name type="synonym">Asterina miniata</name>
    <dbReference type="NCBI Taxonomy" id="46514"/>
    <lineage>
        <taxon>Eukaryota</taxon>
        <taxon>Metazoa</taxon>
        <taxon>Echinodermata</taxon>
        <taxon>Eleutherozoa</taxon>
        <taxon>Asterozoa</taxon>
        <taxon>Asteroidea</taxon>
        <taxon>Valvatacea</taxon>
        <taxon>Valvatida</taxon>
        <taxon>Asterinidae</taxon>
        <taxon>Patiria</taxon>
    </lineage>
</organism>
<evidence type="ECO:0000256" key="3">
    <source>
        <dbReference type="SAM" id="Phobius"/>
    </source>
</evidence>
<dbReference type="GO" id="GO:0016020">
    <property type="term" value="C:membrane"/>
    <property type="evidence" value="ECO:0007669"/>
    <property type="project" value="UniProtKB-SubCell"/>
</dbReference>
<feature type="region of interest" description="Disordered" evidence="2">
    <location>
        <begin position="203"/>
        <end position="246"/>
    </location>
</feature>
<dbReference type="GO" id="GO:0008028">
    <property type="term" value="F:monocarboxylic acid transmembrane transporter activity"/>
    <property type="evidence" value="ECO:0007669"/>
    <property type="project" value="TreeGrafter"/>
</dbReference>
<accession>A0A914B5X3</accession>
<feature type="transmembrane region" description="Helical" evidence="3">
    <location>
        <begin position="181"/>
        <end position="199"/>
    </location>
</feature>
<feature type="transmembrane region" description="Helical" evidence="3">
    <location>
        <begin position="903"/>
        <end position="923"/>
    </location>
</feature>
<feature type="transmembrane region" description="Helical" evidence="3">
    <location>
        <begin position="149"/>
        <end position="169"/>
    </location>
</feature>
<evidence type="ECO:0000256" key="1">
    <source>
        <dbReference type="ARBA" id="ARBA00004141"/>
    </source>
</evidence>
<feature type="transmembrane region" description="Helical" evidence="3">
    <location>
        <begin position="838"/>
        <end position="857"/>
    </location>
</feature>
<dbReference type="SUPFAM" id="SSF103473">
    <property type="entry name" value="MFS general substrate transporter"/>
    <property type="match status" value="2"/>
</dbReference>
<dbReference type="EnsemblMetazoa" id="XM_038215287.1">
    <property type="protein sequence ID" value="XP_038071215.1"/>
    <property type="gene ID" value="LOC119740084"/>
</dbReference>
<dbReference type="OMA" id="ICIHIMT"/>
<feature type="domain" description="Major facilitator superfamily (MFS) profile" evidence="4">
    <location>
        <begin position="516"/>
        <end position="958"/>
    </location>
</feature>
<dbReference type="RefSeq" id="XP_038071215.1">
    <property type="nucleotide sequence ID" value="XM_038215287.1"/>
</dbReference>
<name>A0A914B5X3_PATMI</name>
<dbReference type="GeneID" id="119740084"/>
<feature type="transmembrane region" description="Helical" evidence="3">
    <location>
        <begin position="315"/>
        <end position="336"/>
    </location>
</feature>
<protein>
    <recommendedName>
        <fullName evidence="4">Major facilitator superfamily (MFS) profile domain-containing protein</fullName>
    </recommendedName>
</protein>
<evidence type="ECO:0000313" key="5">
    <source>
        <dbReference type="EnsemblMetazoa" id="XP_038071215.1"/>
    </source>
</evidence>